<dbReference type="Gene3D" id="3.30.390.10">
    <property type="entry name" value="Enolase-like, N-terminal domain"/>
    <property type="match status" value="1"/>
</dbReference>
<dbReference type="Pfam" id="PF02746">
    <property type="entry name" value="MR_MLE_N"/>
    <property type="match status" value="1"/>
</dbReference>
<keyword evidence="4" id="KW-0479">Metal-binding</keyword>
<evidence type="ECO:0000313" key="10">
    <source>
        <dbReference type="EMBL" id="KHQ50977.1"/>
    </source>
</evidence>
<comment type="caution">
    <text evidence="10">The sequence shown here is derived from an EMBL/GenBank/DDBJ whole genome shotgun (WGS) entry which is preliminary data.</text>
</comment>
<dbReference type="SUPFAM" id="SSF54826">
    <property type="entry name" value="Enolase N-terminal domain-like"/>
    <property type="match status" value="1"/>
</dbReference>
<keyword evidence="5" id="KW-0058">Aromatic hydrocarbons catabolism</keyword>
<organism evidence="10 11">
    <name type="scientific">Mameliella alba</name>
    <dbReference type="NCBI Taxonomy" id="561184"/>
    <lineage>
        <taxon>Bacteria</taxon>
        <taxon>Pseudomonadati</taxon>
        <taxon>Pseudomonadota</taxon>
        <taxon>Alphaproteobacteria</taxon>
        <taxon>Rhodobacterales</taxon>
        <taxon>Roseobacteraceae</taxon>
        <taxon>Mameliella</taxon>
    </lineage>
</organism>
<keyword evidence="11" id="KW-1185">Reference proteome</keyword>
<protein>
    <submittedName>
        <fullName evidence="10">Mandelate racemase/muconate lactonizing enzyme</fullName>
    </submittedName>
</protein>
<dbReference type="InterPro" id="IPR013370">
    <property type="entry name" value="Chloromuconate_cycloisomerase"/>
</dbReference>
<evidence type="ECO:0000313" key="11">
    <source>
        <dbReference type="Proteomes" id="UP000030960"/>
    </source>
</evidence>
<dbReference type="GO" id="GO:0018849">
    <property type="term" value="F:muconate cycloisomerase activity"/>
    <property type="evidence" value="ECO:0007669"/>
    <property type="project" value="InterPro"/>
</dbReference>
<dbReference type="PROSITE" id="PS00909">
    <property type="entry name" value="MR_MLE_2"/>
    <property type="match status" value="1"/>
</dbReference>
<keyword evidence="7" id="KW-0413">Isomerase</keyword>
<dbReference type="SMART" id="SM00922">
    <property type="entry name" value="MR_MLE"/>
    <property type="match status" value="1"/>
</dbReference>
<proteinExistence type="inferred from homology"/>
<dbReference type="PATRIC" id="fig|1515334.3.peg.4374"/>
<sequence>MAHTAAQIVETLAAGRDLARETAIREIRADILALPSIRKHRLSNTEFSTREFVLVRVRLENGIEGIGEAAVLGGPRWAEESVESIQSVIMRYLAPALEGCSASNPAEAAARMGRAAFRNNSAKGAVETAIFDALARTLDVPLATLFGGALRSRVPVLWALASGDADQEVAEAQDKLDRREHRDFKIKLGFASPEEDMRRLTRLREGVPGMRRLVVDVNQGWTEASCRRYLPHLQELGVDLIEQPLPGDDFEGMARVAAHSPIPLMVDEAAFTHREIARAGNMGCGSVYSLKLVKSGGLLALGQAAHVAEAAGMELYGGCLLEGSIGAAAHLAVFASLPRLHWGCEHFGPRLHVSEIVRDPLKFENFELCLPEGPGLGVHLDEDRLREAVRAA</sequence>
<dbReference type="InterPro" id="IPR013341">
    <property type="entry name" value="Mandelate_racemase_N_dom"/>
</dbReference>
<feature type="domain" description="Mandelate racemase/muconate lactonizing enzyme C-terminal" evidence="9">
    <location>
        <begin position="166"/>
        <end position="263"/>
    </location>
</feature>
<dbReference type="SUPFAM" id="SSF51604">
    <property type="entry name" value="Enolase C-terminal domain-like"/>
    <property type="match status" value="1"/>
</dbReference>
<dbReference type="InterPro" id="IPR013342">
    <property type="entry name" value="Mandelate_racemase_C"/>
</dbReference>
<evidence type="ECO:0000256" key="3">
    <source>
        <dbReference type="ARBA" id="ARBA00008031"/>
    </source>
</evidence>
<dbReference type="PANTHER" id="PTHR48073">
    <property type="entry name" value="O-SUCCINYLBENZOATE SYNTHASE-RELATED"/>
    <property type="match status" value="1"/>
</dbReference>
<dbReference type="Pfam" id="PF13378">
    <property type="entry name" value="MR_MLE_C"/>
    <property type="match status" value="1"/>
</dbReference>
<dbReference type="SFLD" id="SFLDG00180">
    <property type="entry name" value="muconate_cycloisomerase"/>
    <property type="match status" value="1"/>
</dbReference>
<evidence type="ECO:0000256" key="1">
    <source>
        <dbReference type="ARBA" id="ARBA00001936"/>
    </source>
</evidence>
<evidence type="ECO:0000256" key="6">
    <source>
        <dbReference type="ARBA" id="ARBA00023211"/>
    </source>
</evidence>
<dbReference type="SFLD" id="SFLDS00001">
    <property type="entry name" value="Enolase"/>
    <property type="match status" value="1"/>
</dbReference>
<dbReference type="GO" id="GO:0018850">
    <property type="term" value="F:chloromuconate cycloisomerase activity"/>
    <property type="evidence" value="ECO:0007669"/>
    <property type="project" value="InterPro"/>
</dbReference>
<dbReference type="Gene3D" id="3.20.20.120">
    <property type="entry name" value="Enolase-like C-terminal domain"/>
    <property type="match status" value="1"/>
</dbReference>
<dbReference type="RefSeq" id="WP_052244745.1">
    <property type="nucleotide sequence ID" value="NZ_JSUQ01000020.1"/>
</dbReference>
<dbReference type="InterPro" id="IPR018110">
    <property type="entry name" value="Mandel_Rmase/mucon_lact_enz_CS"/>
</dbReference>
<comment type="pathway">
    <text evidence="2">Aromatic compound metabolism.</text>
</comment>
<dbReference type="InterPro" id="IPR036849">
    <property type="entry name" value="Enolase-like_C_sf"/>
</dbReference>
<evidence type="ECO:0000256" key="2">
    <source>
        <dbReference type="ARBA" id="ARBA00005211"/>
    </source>
</evidence>
<dbReference type="InterPro" id="IPR029017">
    <property type="entry name" value="Enolase-like_N"/>
</dbReference>
<dbReference type="OrthoDB" id="9775913at2"/>
<dbReference type="STRING" id="561184.SAMN05216376_102459"/>
<evidence type="ECO:0000259" key="9">
    <source>
        <dbReference type="SMART" id="SM00922"/>
    </source>
</evidence>
<evidence type="ECO:0000256" key="8">
    <source>
        <dbReference type="PIRSR" id="PIRSR613370-1"/>
    </source>
</evidence>
<feature type="active site" description="Proton acceptor" evidence="8">
    <location>
        <position position="187"/>
    </location>
</feature>
<dbReference type="GO" id="GO:0009063">
    <property type="term" value="P:amino acid catabolic process"/>
    <property type="evidence" value="ECO:0007669"/>
    <property type="project" value="InterPro"/>
</dbReference>
<dbReference type="GO" id="GO:0030145">
    <property type="term" value="F:manganese ion binding"/>
    <property type="evidence" value="ECO:0007669"/>
    <property type="project" value="InterPro"/>
</dbReference>
<dbReference type="GO" id="GO:0000287">
    <property type="term" value="F:magnesium ion binding"/>
    <property type="evidence" value="ECO:0007669"/>
    <property type="project" value="UniProtKB-ARBA"/>
</dbReference>
<evidence type="ECO:0000256" key="4">
    <source>
        <dbReference type="ARBA" id="ARBA00022723"/>
    </source>
</evidence>
<dbReference type="AlphaFoldDB" id="A0A0B3RSM7"/>
<dbReference type="EMBL" id="JSUQ01000020">
    <property type="protein sequence ID" value="KHQ50977.1"/>
    <property type="molecule type" value="Genomic_DNA"/>
</dbReference>
<dbReference type="Proteomes" id="UP000030960">
    <property type="component" value="Unassembled WGS sequence"/>
</dbReference>
<dbReference type="PANTHER" id="PTHR48073:SF2">
    <property type="entry name" value="O-SUCCINYLBENZOATE SYNTHASE"/>
    <property type="match status" value="1"/>
</dbReference>
<reference evidence="10 11" key="1">
    <citation type="submission" date="2014-10" db="EMBL/GenBank/DDBJ databases">
        <title>Genome sequence of Ponticoccus sp. strain UMTAT08 isolated from clonal culture of toxic dinoflagellate Alexandrium tamiyavanichii.</title>
        <authorList>
            <person name="Gan H.Y."/>
            <person name="Muhd D.-D."/>
            <person name="Mohd Noor M.E."/>
            <person name="Yeong Y.S."/>
            <person name="Usup G."/>
        </authorList>
    </citation>
    <scope>NUCLEOTIDE SEQUENCE [LARGE SCALE GENOMIC DNA]</scope>
    <source>
        <strain evidence="10 11">UMTAT08</strain>
    </source>
</reference>
<keyword evidence="6" id="KW-0464">Manganese</keyword>
<feature type="active site" description="Proton donor" evidence="8">
    <location>
        <position position="345"/>
    </location>
</feature>
<evidence type="ECO:0000256" key="5">
    <source>
        <dbReference type="ARBA" id="ARBA00022797"/>
    </source>
</evidence>
<dbReference type="InterPro" id="IPR029065">
    <property type="entry name" value="Enolase_C-like"/>
</dbReference>
<dbReference type="NCBIfam" id="TIGR02534">
    <property type="entry name" value="mucon_cyclo"/>
    <property type="match status" value="1"/>
</dbReference>
<comment type="cofactor">
    <cofactor evidence="1">
        <name>Mn(2+)</name>
        <dbReference type="ChEBI" id="CHEBI:29035"/>
    </cofactor>
</comment>
<evidence type="ECO:0000256" key="7">
    <source>
        <dbReference type="ARBA" id="ARBA00023235"/>
    </source>
</evidence>
<dbReference type="GO" id="GO:0016854">
    <property type="term" value="F:racemase and epimerase activity"/>
    <property type="evidence" value="ECO:0007669"/>
    <property type="project" value="UniProtKB-ARBA"/>
</dbReference>
<dbReference type="SFLD" id="SFLDG01258">
    <property type="entry name" value="(chloro)muconate_cycloisomeras"/>
    <property type="match status" value="1"/>
</dbReference>
<comment type="similarity">
    <text evidence="3">Belongs to the mandelate racemase/muconate lactonizing enzyme family.</text>
</comment>
<name>A0A0B3RSM7_9RHOB</name>
<accession>A0A0B3RSM7</accession>
<dbReference type="GO" id="GO:0006518">
    <property type="term" value="P:peptide metabolic process"/>
    <property type="evidence" value="ECO:0007669"/>
    <property type="project" value="UniProtKB-ARBA"/>
</dbReference>
<gene>
    <name evidence="10" type="ORF">OA50_04344</name>
</gene>